<protein>
    <submittedName>
        <fullName evidence="1">Uncharacterized protein</fullName>
    </submittedName>
</protein>
<proteinExistence type="predicted"/>
<dbReference type="EMBL" id="BK014673">
    <property type="protein sequence ID" value="DAD67283.1"/>
    <property type="molecule type" value="Genomic_DNA"/>
</dbReference>
<accession>A0A8S5LBQ0</accession>
<organism evidence="1">
    <name type="scientific">Myoviridae sp. cteo515</name>
    <dbReference type="NCBI Taxonomy" id="2823550"/>
    <lineage>
        <taxon>Viruses</taxon>
        <taxon>Duplodnaviria</taxon>
        <taxon>Heunggongvirae</taxon>
        <taxon>Uroviricota</taxon>
        <taxon>Caudoviricetes</taxon>
    </lineage>
</organism>
<sequence>MIFFELLKTFQNLTRVEIFPWCYILAFVRL</sequence>
<reference evidence="1" key="1">
    <citation type="journal article" date="2021" name="Proc. Natl. Acad. Sci. U.S.A.">
        <title>A Catalog of Tens of Thousands of Viruses from Human Metagenomes Reveals Hidden Associations with Chronic Diseases.</title>
        <authorList>
            <person name="Tisza M.J."/>
            <person name="Buck C.B."/>
        </authorList>
    </citation>
    <scope>NUCLEOTIDE SEQUENCE</scope>
    <source>
        <strain evidence="1">Cteo515</strain>
    </source>
</reference>
<evidence type="ECO:0000313" key="1">
    <source>
        <dbReference type="EMBL" id="DAD67283.1"/>
    </source>
</evidence>
<name>A0A8S5LBQ0_9CAUD</name>